<keyword evidence="3 6" id="KW-0597">Phosphoprotein</keyword>
<dbReference type="GO" id="GO:0000155">
    <property type="term" value="F:phosphorelay sensor kinase activity"/>
    <property type="evidence" value="ECO:0007669"/>
    <property type="project" value="InterPro"/>
</dbReference>
<dbReference type="EC" id="2.7.13.3" evidence="2"/>
<dbReference type="SUPFAM" id="SSF52172">
    <property type="entry name" value="CheY-like"/>
    <property type="match status" value="1"/>
</dbReference>
<evidence type="ECO:0000313" key="12">
    <source>
        <dbReference type="EMBL" id="NYA71161.1"/>
    </source>
</evidence>
<dbReference type="EMBL" id="JACBJI010000003">
    <property type="protein sequence ID" value="NYA71161.1"/>
    <property type="molecule type" value="Genomic_DNA"/>
</dbReference>
<dbReference type="InterPro" id="IPR005467">
    <property type="entry name" value="His_kinase_dom"/>
</dbReference>
<dbReference type="Gene3D" id="3.30.450.40">
    <property type="match status" value="1"/>
</dbReference>
<evidence type="ECO:0000256" key="6">
    <source>
        <dbReference type="PROSITE-ProRule" id="PRU00169"/>
    </source>
</evidence>
<dbReference type="InterPro" id="IPR013655">
    <property type="entry name" value="PAS_fold_3"/>
</dbReference>
<evidence type="ECO:0000256" key="1">
    <source>
        <dbReference type="ARBA" id="ARBA00000085"/>
    </source>
</evidence>
<accession>A0A7Y9C5C1</accession>
<dbReference type="PROSITE" id="PS50113">
    <property type="entry name" value="PAC"/>
    <property type="match status" value="3"/>
</dbReference>
<dbReference type="PRINTS" id="PR00344">
    <property type="entry name" value="BCTRLSENSOR"/>
</dbReference>
<evidence type="ECO:0000313" key="13">
    <source>
        <dbReference type="Proteomes" id="UP000535020"/>
    </source>
</evidence>
<dbReference type="InterPro" id="IPR003661">
    <property type="entry name" value="HisK_dim/P_dom"/>
</dbReference>
<dbReference type="RefSeq" id="WP_176005963.1">
    <property type="nucleotide sequence ID" value="NZ_JABWMI010000010.1"/>
</dbReference>
<feature type="domain" description="PAS" evidence="10">
    <location>
        <begin position="264"/>
        <end position="334"/>
    </location>
</feature>
<dbReference type="SUPFAM" id="SSF47384">
    <property type="entry name" value="Homodimeric domain of signal transducing histidine kinase"/>
    <property type="match status" value="1"/>
</dbReference>
<keyword evidence="5" id="KW-0418">Kinase</keyword>
<dbReference type="Pfam" id="PF13426">
    <property type="entry name" value="PAS_9"/>
    <property type="match status" value="2"/>
</dbReference>
<dbReference type="Proteomes" id="UP000535020">
    <property type="component" value="Unassembled WGS sequence"/>
</dbReference>
<dbReference type="SMART" id="SM00086">
    <property type="entry name" value="PAC"/>
    <property type="match status" value="4"/>
</dbReference>
<name>A0A7Y9C5C1_9FLAO</name>
<evidence type="ECO:0000256" key="5">
    <source>
        <dbReference type="ARBA" id="ARBA00022777"/>
    </source>
</evidence>
<protein>
    <recommendedName>
        <fullName evidence="2">histidine kinase</fullName>
        <ecNumber evidence="2">2.7.13.3</ecNumber>
    </recommendedName>
</protein>
<feature type="modified residue" description="4-aspartylphosphate" evidence="6">
    <location>
        <position position="60"/>
    </location>
</feature>
<dbReference type="InterPro" id="IPR011006">
    <property type="entry name" value="CheY-like_superfamily"/>
</dbReference>
<dbReference type="CDD" id="cd00156">
    <property type="entry name" value="REC"/>
    <property type="match status" value="1"/>
</dbReference>
<dbReference type="SUPFAM" id="SSF55874">
    <property type="entry name" value="ATPase domain of HSP90 chaperone/DNA topoisomerase II/histidine kinase"/>
    <property type="match status" value="1"/>
</dbReference>
<dbReference type="InterPro" id="IPR052162">
    <property type="entry name" value="Sensor_kinase/Photoreceptor"/>
</dbReference>
<dbReference type="InterPro" id="IPR035965">
    <property type="entry name" value="PAS-like_dom_sf"/>
</dbReference>
<dbReference type="Pfam" id="PF00072">
    <property type="entry name" value="Response_reg"/>
    <property type="match status" value="1"/>
</dbReference>
<evidence type="ECO:0000256" key="7">
    <source>
        <dbReference type="SAM" id="Coils"/>
    </source>
</evidence>
<dbReference type="InterPro" id="IPR001789">
    <property type="entry name" value="Sig_transdc_resp-reg_receiver"/>
</dbReference>
<dbReference type="PANTHER" id="PTHR43304:SF1">
    <property type="entry name" value="PAC DOMAIN-CONTAINING PROTEIN"/>
    <property type="match status" value="1"/>
</dbReference>
<dbReference type="Pfam" id="PF08447">
    <property type="entry name" value="PAS_3"/>
    <property type="match status" value="3"/>
</dbReference>
<keyword evidence="13" id="KW-1185">Reference proteome</keyword>
<sequence>MEYKTTGLHVLIVEDNPGDYVLICEYLAEAFQNPECQRATSFEEAKRQISAKTFDALILDLTLPDLSGEALLEAMKPIVEQTPVIVLTGSINTKFAYLALSYGISDYLEKDGLTPIALFKSITYSLERNRISRKLRRSEENYRNLFMTNPVPNWIYDIETLKILDVNDAAISHYGYSRTEFLNMTMDEIHPLEELATVGISNEKQPQNVFDLRPGHYRHHIKSGETIDVSIQSNDIDFDGKRARMVISNDITQKLNAEKAILSSEQRFKTLVQESGDLITILDKDGNFLYTSPNHESILGRKNGQIANKNILDLVHMDDIEKVRAFYKGLISESRIYSLPFRLRHINGNYIWMESIGTNALNDQAINGLVLNSRDVTARVEHEKRIQEINERLTAIAKATSDAIYSYDYDTREISLLGTNYTNLFGYKFAEDVAPNDFFKDHLHPEDRQRTLEKLRNAIKDRKNSHFEIEYRFKRQNGSYAYILDRFDIIREKGVASKKVGAMQDISTRKLQETILSFEKQIYELNANPKINFEVVINKLVANIEELIPDSYCTILMLNEDGKTARHIAGDSLGQEYIDAVNGITIGPKAGSCGTSMYTGKKVIVSDIENDPLWEDFIEVARHFGLRACWSIPVKKGNGKVVGSFATYYKTPKAPHPDEINLVERVANMIGVLIENRESFEETERAKERYDIVAKATSDTIWDWNILEDKFDWNRGIQGVFGYKKSQVGESSRWWFDRIHPEDSIKMSVKLYSFLEQKTEKWQDEYRFACADGSYKYVFDRAFLVKDEEGKAIRMIGAMQDVTRQKQEEHRLKLMETVITQMKDSVIIGEADKTGNSLPKVIFANPAFTAMTGYKASEVIGKMPGIFMNRKPAKKDFDRLLQSMRNKQEFKFETLNARKNGEEYWVNVSMIPIWNAESEHTHWISIQRDITEEKRQEKEKEQLIRELTQNNKDLKQFSYITSHNLRAPLSNLTGLLNLIEDMPIENQELKEILNGFHKSTHLLNETISDLVRVVIIKDNPSIQKEEVLIKDVFENVFHQLSFMIGMYKPIINLKLEKVSILNINKAYLESILLNLLTNAIKYRSTERKLKIFVSSKIVGDSIQLVFKDNGIGIDMERNRDKIFGLYQRFHNYPDSKGLGLYLVKSQVESMGGSITVESTVDKGTSFTLTFKKQTTN</sequence>
<feature type="domain" description="PAS" evidence="10">
    <location>
        <begin position="138"/>
        <end position="191"/>
    </location>
</feature>
<dbReference type="Gene3D" id="3.30.565.10">
    <property type="entry name" value="Histidine kinase-like ATPase, C-terminal domain"/>
    <property type="match status" value="1"/>
</dbReference>
<feature type="domain" description="PAC" evidence="11">
    <location>
        <begin position="762"/>
        <end position="814"/>
    </location>
</feature>
<feature type="domain" description="Response regulatory" evidence="9">
    <location>
        <begin position="9"/>
        <end position="125"/>
    </location>
</feature>
<dbReference type="PANTHER" id="PTHR43304">
    <property type="entry name" value="PHYTOCHROME-LIKE PROTEIN CPH1"/>
    <property type="match status" value="1"/>
</dbReference>
<evidence type="ECO:0000256" key="3">
    <source>
        <dbReference type="ARBA" id="ARBA00022553"/>
    </source>
</evidence>
<dbReference type="SMART" id="SM00387">
    <property type="entry name" value="HATPase_c"/>
    <property type="match status" value="1"/>
</dbReference>
<reference evidence="12 13" key="1">
    <citation type="submission" date="2020-07" db="EMBL/GenBank/DDBJ databases">
        <authorList>
            <person name="Sun Q."/>
        </authorList>
    </citation>
    <scope>NUCLEOTIDE SEQUENCE [LARGE SCALE GENOMIC DNA]</scope>
    <source>
        <strain evidence="12 13">MAH-1</strain>
    </source>
</reference>
<dbReference type="InterPro" id="IPR004358">
    <property type="entry name" value="Sig_transdc_His_kin-like_C"/>
</dbReference>
<comment type="catalytic activity">
    <reaction evidence="1">
        <text>ATP + protein L-histidine = ADP + protein N-phospho-L-histidine.</text>
        <dbReference type="EC" id="2.7.13.3"/>
    </reaction>
</comment>
<dbReference type="InterPro" id="IPR000014">
    <property type="entry name" value="PAS"/>
</dbReference>
<feature type="domain" description="Histidine kinase" evidence="8">
    <location>
        <begin position="960"/>
        <end position="1174"/>
    </location>
</feature>
<dbReference type="PROSITE" id="PS50109">
    <property type="entry name" value="HIS_KIN"/>
    <property type="match status" value="1"/>
</dbReference>
<dbReference type="InterPro" id="IPR036097">
    <property type="entry name" value="HisK_dim/P_sf"/>
</dbReference>
<evidence type="ECO:0000256" key="4">
    <source>
        <dbReference type="ARBA" id="ARBA00022679"/>
    </source>
</evidence>
<dbReference type="SMART" id="SM00091">
    <property type="entry name" value="PAS"/>
    <property type="match status" value="5"/>
</dbReference>
<keyword evidence="4" id="KW-0808">Transferase</keyword>
<dbReference type="InterPro" id="IPR029016">
    <property type="entry name" value="GAF-like_dom_sf"/>
</dbReference>
<dbReference type="InterPro" id="IPR003594">
    <property type="entry name" value="HATPase_dom"/>
</dbReference>
<feature type="domain" description="PAC" evidence="11">
    <location>
        <begin position="888"/>
        <end position="942"/>
    </location>
</feature>
<dbReference type="Pfam" id="PF02518">
    <property type="entry name" value="HATPase_c"/>
    <property type="match status" value="1"/>
</dbReference>
<evidence type="ECO:0000259" key="8">
    <source>
        <dbReference type="PROSITE" id="PS50109"/>
    </source>
</evidence>
<feature type="coiled-coil region" evidence="7">
    <location>
        <begin position="926"/>
        <end position="957"/>
    </location>
</feature>
<dbReference type="Gene3D" id="1.10.287.130">
    <property type="match status" value="1"/>
</dbReference>
<gene>
    <name evidence="12" type="ORF">HZF10_09545</name>
</gene>
<evidence type="ECO:0000256" key="2">
    <source>
        <dbReference type="ARBA" id="ARBA00012438"/>
    </source>
</evidence>
<keyword evidence="7" id="KW-0175">Coiled coil</keyword>
<evidence type="ECO:0000259" key="11">
    <source>
        <dbReference type="PROSITE" id="PS50113"/>
    </source>
</evidence>
<dbReference type="InterPro" id="IPR036890">
    <property type="entry name" value="HATPase_C_sf"/>
</dbReference>
<comment type="caution">
    <text evidence="12">The sequence shown here is derived from an EMBL/GenBank/DDBJ whole genome shotgun (WGS) entry which is preliminary data.</text>
</comment>
<dbReference type="InterPro" id="IPR001610">
    <property type="entry name" value="PAC"/>
</dbReference>
<dbReference type="CDD" id="cd00082">
    <property type="entry name" value="HisKA"/>
    <property type="match status" value="1"/>
</dbReference>
<dbReference type="Gene3D" id="3.40.50.2300">
    <property type="match status" value="1"/>
</dbReference>
<proteinExistence type="predicted"/>
<dbReference type="SMART" id="SM00448">
    <property type="entry name" value="REC"/>
    <property type="match status" value="1"/>
</dbReference>
<dbReference type="PROSITE" id="PS50110">
    <property type="entry name" value="RESPONSE_REGULATORY"/>
    <property type="match status" value="1"/>
</dbReference>
<dbReference type="InterPro" id="IPR003018">
    <property type="entry name" value="GAF"/>
</dbReference>
<dbReference type="SUPFAM" id="SSF55785">
    <property type="entry name" value="PYP-like sensor domain (PAS domain)"/>
    <property type="match status" value="5"/>
</dbReference>
<dbReference type="InterPro" id="IPR000700">
    <property type="entry name" value="PAS-assoc_C"/>
</dbReference>
<feature type="domain" description="PAS" evidence="10">
    <location>
        <begin position="389"/>
        <end position="462"/>
    </location>
</feature>
<dbReference type="CDD" id="cd00130">
    <property type="entry name" value="PAS"/>
    <property type="match status" value="5"/>
</dbReference>
<evidence type="ECO:0000259" key="10">
    <source>
        <dbReference type="PROSITE" id="PS50112"/>
    </source>
</evidence>
<feature type="domain" description="PAS" evidence="10">
    <location>
        <begin position="811"/>
        <end position="862"/>
    </location>
</feature>
<dbReference type="NCBIfam" id="TIGR00229">
    <property type="entry name" value="sensory_box"/>
    <property type="match status" value="5"/>
</dbReference>
<dbReference type="Gene3D" id="3.30.450.20">
    <property type="entry name" value="PAS domain"/>
    <property type="match status" value="5"/>
</dbReference>
<dbReference type="Pfam" id="PF13185">
    <property type="entry name" value="GAF_2"/>
    <property type="match status" value="1"/>
</dbReference>
<feature type="domain" description="PAC" evidence="11">
    <location>
        <begin position="337"/>
        <end position="388"/>
    </location>
</feature>
<organism evidence="12 13">
    <name type="scientific">Flavobacterium agri</name>
    <dbReference type="NCBI Taxonomy" id="2743471"/>
    <lineage>
        <taxon>Bacteria</taxon>
        <taxon>Pseudomonadati</taxon>
        <taxon>Bacteroidota</taxon>
        <taxon>Flavobacteriia</taxon>
        <taxon>Flavobacteriales</taxon>
        <taxon>Flavobacteriaceae</taxon>
        <taxon>Flavobacterium</taxon>
    </lineage>
</organism>
<evidence type="ECO:0000259" key="9">
    <source>
        <dbReference type="PROSITE" id="PS50110"/>
    </source>
</evidence>
<dbReference type="SMART" id="SM00065">
    <property type="entry name" value="GAF"/>
    <property type="match status" value="1"/>
</dbReference>
<dbReference type="AlphaFoldDB" id="A0A7Y9C5C1"/>
<dbReference type="PROSITE" id="PS50112">
    <property type="entry name" value="PAS"/>
    <property type="match status" value="4"/>
</dbReference>
<dbReference type="SUPFAM" id="SSF55781">
    <property type="entry name" value="GAF domain-like"/>
    <property type="match status" value="1"/>
</dbReference>